<reference evidence="1" key="1">
    <citation type="submission" date="2021-01" db="EMBL/GenBank/DDBJ databases">
        <title>Whole genome shotgun sequence of Dactylosporangium siamense NBRC 106093.</title>
        <authorList>
            <person name="Komaki H."/>
            <person name="Tamura T."/>
        </authorList>
    </citation>
    <scope>NUCLEOTIDE SEQUENCE</scope>
    <source>
        <strain evidence="1">NBRC 106093</strain>
    </source>
</reference>
<dbReference type="Proteomes" id="UP000660611">
    <property type="component" value="Unassembled WGS sequence"/>
</dbReference>
<accession>A0A919PDH7</accession>
<dbReference type="AlphaFoldDB" id="A0A919PDH7"/>
<keyword evidence="2" id="KW-1185">Reference proteome</keyword>
<gene>
    <name evidence="1" type="ORF">Dsi01nite_008220</name>
</gene>
<organism evidence="1 2">
    <name type="scientific">Dactylosporangium siamense</name>
    <dbReference type="NCBI Taxonomy" id="685454"/>
    <lineage>
        <taxon>Bacteria</taxon>
        <taxon>Bacillati</taxon>
        <taxon>Actinomycetota</taxon>
        <taxon>Actinomycetes</taxon>
        <taxon>Micromonosporales</taxon>
        <taxon>Micromonosporaceae</taxon>
        <taxon>Dactylosporangium</taxon>
    </lineage>
</organism>
<protein>
    <submittedName>
        <fullName evidence="1">Uncharacterized protein</fullName>
    </submittedName>
</protein>
<dbReference type="RefSeq" id="WP_203844658.1">
    <property type="nucleotide sequence ID" value="NZ_BAAAVW010000002.1"/>
</dbReference>
<proteinExistence type="predicted"/>
<evidence type="ECO:0000313" key="2">
    <source>
        <dbReference type="Proteomes" id="UP000660611"/>
    </source>
</evidence>
<comment type="caution">
    <text evidence="1">The sequence shown here is derived from an EMBL/GenBank/DDBJ whole genome shotgun (WGS) entry which is preliminary data.</text>
</comment>
<sequence length="211" mass="22424">MNTARFDGWIAGIGTGGGTRIVLGHWPRSPFGPVSDVMLERPDGHRVLLAGSAELADFVASTYRFDEVQVAVVDVFRVGTTWAAEAGPLRLRFTTGGRGALGGLLRCVPPFVARHPRWIAAIGGPARLLLPGVRTHGSAGNDRHEWYGVQDLHRITAATATWDGADLGPLADVDPPVRFGFGSTPRTPSLARVTTTVAAVSPGRSRRGRTS</sequence>
<evidence type="ECO:0000313" key="1">
    <source>
        <dbReference type="EMBL" id="GIG42781.1"/>
    </source>
</evidence>
<dbReference type="EMBL" id="BONQ01000017">
    <property type="protein sequence ID" value="GIG42781.1"/>
    <property type="molecule type" value="Genomic_DNA"/>
</dbReference>
<name>A0A919PDH7_9ACTN</name>